<dbReference type="EMBL" id="QRAL01000006">
    <property type="protein sequence ID" value="RSU58006.1"/>
    <property type="molecule type" value="Genomic_DNA"/>
</dbReference>
<name>A0A430BZ76_SPHYA</name>
<dbReference type="AlphaFoldDB" id="A0A430BZ76"/>
<organism evidence="1 2">
    <name type="scientific">Sphingobium yanoikuyae</name>
    <name type="common">Sphingomonas yanoikuyae</name>
    <dbReference type="NCBI Taxonomy" id="13690"/>
    <lineage>
        <taxon>Bacteria</taxon>
        <taxon>Pseudomonadati</taxon>
        <taxon>Pseudomonadota</taxon>
        <taxon>Alphaproteobacteria</taxon>
        <taxon>Sphingomonadales</taxon>
        <taxon>Sphingomonadaceae</taxon>
        <taxon>Sphingobium</taxon>
    </lineage>
</organism>
<evidence type="ECO:0000313" key="2">
    <source>
        <dbReference type="Proteomes" id="UP000287401"/>
    </source>
</evidence>
<dbReference type="Proteomes" id="UP000287401">
    <property type="component" value="Unassembled WGS sequence"/>
</dbReference>
<protein>
    <recommendedName>
        <fullName evidence="3">Phage tail protein</fullName>
    </recommendedName>
</protein>
<reference evidence="1 2" key="1">
    <citation type="submission" date="2018-07" db="EMBL/GenBank/DDBJ databases">
        <title>Genomic and Epidemiologic Investigation of an Indolent Hospital Outbreak.</title>
        <authorList>
            <person name="Johnson R.C."/>
            <person name="Deming C."/>
            <person name="Conlan S."/>
            <person name="Zellmer C.J."/>
            <person name="Michelin A.V."/>
            <person name="Lee-Lin S."/>
            <person name="Thomas P.J."/>
            <person name="Park M."/>
            <person name="Weingarten R.A."/>
            <person name="Less J."/>
            <person name="Dekker J.P."/>
            <person name="Frank K.M."/>
            <person name="Musser K.A."/>
            <person name="Mcquiston J.R."/>
            <person name="Henderson D.K."/>
            <person name="Lau A.F."/>
            <person name="Palmore T.N."/>
            <person name="Segre J.A."/>
        </authorList>
    </citation>
    <scope>NUCLEOTIDE SEQUENCE [LARGE SCALE GENOMIC DNA]</scope>
    <source>
        <strain evidence="1 2">SK-NIH.Env6_1116</strain>
    </source>
</reference>
<dbReference type="Pfam" id="PF06199">
    <property type="entry name" value="Phage_tail_2"/>
    <property type="match status" value="1"/>
</dbReference>
<dbReference type="RefSeq" id="WP_125997808.1">
    <property type="nucleotide sequence ID" value="NZ_JAYGIX010000001.1"/>
</dbReference>
<evidence type="ECO:0000313" key="1">
    <source>
        <dbReference type="EMBL" id="RSU58006.1"/>
    </source>
</evidence>
<proteinExistence type="predicted"/>
<sequence length="149" mass="15744">MTLPTTFDFAQLKLGDGATPEVFTVVCGLETTGINESAQTSDRYVRDCTAPATPPTRKIRVTGVTWDISGSGLSNVAQFALLKDALGKHRNWQIVPLDTTDPDTPAGTPMGTFEGTGVLTSRNIATVADGFATLELTLAGEGDLEWDPA</sequence>
<evidence type="ECO:0008006" key="3">
    <source>
        <dbReference type="Google" id="ProtNLM"/>
    </source>
</evidence>
<accession>A0A430BZ76</accession>
<comment type="caution">
    <text evidence="1">The sequence shown here is derived from an EMBL/GenBank/DDBJ whole genome shotgun (WGS) entry which is preliminary data.</text>
</comment>
<dbReference type="InterPro" id="IPR011855">
    <property type="entry name" value="Phgtail_TP901_1"/>
</dbReference>
<gene>
    <name evidence="1" type="ORF">DAH51_07115</name>
</gene>